<feature type="domain" description="ACT" evidence="15">
    <location>
        <begin position="355"/>
        <end position="435"/>
    </location>
</feature>
<evidence type="ECO:0000256" key="6">
    <source>
        <dbReference type="ARBA" id="ARBA00022605"/>
    </source>
</evidence>
<dbReference type="PROSITE" id="PS01042">
    <property type="entry name" value="HOMOSER_DHGENASE"/>
    <property type="match status" value="1"/>
</dbReference>
<accession>A0AA51ML11</accession>
<dbReference type="GO" id="GO:0009086">
    <property type="term" value="P:methionine biosynthetic process"/>
    <property type="evidence" value="ECO:0007669"/>
    <property type="project" value="UniProtKB-KW"/>
</dbReference>
<dbReference type="Gene3D" id="3.30.360.10">
    <property type="entry name" value="Dihydrodipicolinate Reductase, domain 2"/>
    <property type="match status" value="1"/>
</dbReference>
<dbReference type="InterPro" id="IPR001342">
    <property type="entry name" value="HDH_cat"/>
</dbReference>
<name>A0AA51ML11_9GAMM</name>
<dbReference type="EC" id="1.1.1.3" evidence="4"/>
<dbReference type="InterPro" id="IPR036291">
    <property type="entry name" value="NAD(P)-bd_dom_sf"/>
</dbReference>
<evidence type="ECO:0000256" key="11">
    <source>
        <dbReference type="ARBA" id="ARBA00049031"/>
    </source>
</evidence>
<proteinExistence type="inferred from homology"/>
<dbReference type="FunFam" id="3.30.70.260:FF:000030">
    <property type="entry name" value="Homoserine dehydrogenase"/>
    <property type="match status" value="1"/>
</dbReference>
<dbReference type="Gene3D" id="3.30.70.260">
    <property type="match status" value="1"/>
</dbReference>
<dbReference type="PROSITE" id="PS51671">
    <property type="entry name" value="ACT"/>
    <property type="match status" value="1"/>
</dbReference>
<dbReference type="RefSeq" id="WP_308871585.1">
    <property type="nucleotide sequence ID" value="NZ_CP133217.1"/>
</dbReference>
<evidence type="ECO:0000256" key="10">
    <source>
        <dbReference type="ARBA" id="ARBA00023167"/>
    </source>
</evidence>
<organism evidence="16">
    <name type="scientific">Thiothrix subterranea</name>
    <dbReference type="NCBI Taxonomy" id="2735563"/>
    <lineage>
        <taxon>Bacteria</taxon>
        <taxon>Pseudomonadati</taxon>
        <taxon>Pseudomonadota</taxon>
        <taxon>Gammaproteobacteria</taxon>
        <taxon>Thiotrichales</taxon>
        <taxon>Thiotrichaceae</taxon>
        <taxon>Thiothrix</taxon>
    </lineage>
</organism>
<dbReference type="PIRSF" id="PIRSF000098">
    <property type="entry name" value="Homoser_dehydrog"/>
    <property type="match status" value="1"/>
</dbReference>
<evidence type="ECO:0000259" key="15">
    <source>
        <dbReference type="PROSITE" id="PS51671"/>
    </source>
</evidence>
<evidence type="ECO:0000256" key="7">
    <source>
        <dbReference type="ARBA" id="ARBA00022697"/>
    </source>
</evidence>
<evidence type="ECO:0000256" key="12">
    <source>
        <dbReference type="PIRSR" id="PIRSR000098-1"/>
    </source>
</evidence>
<comment type="catalytic activity">
    <reaction evidence="11">
        <text>L-homoserine + NAD(+) = L-aspartate 4-semialdehyde + NADH + H(+)</text>
        <dbReference type="Rhea" id="RHEA:15757"/>
        <dbReference type="ChEBI" id="CHEBI:15378"/>
        <dbReference type="ChEBI" id="CHEBI:57476"/>
        <dbReference type="ChEBI" id="CHEBI:57540"/>
        <dbReference type="ChEBI" id="CHEBI:57945"/>
        <dbReference type="ChEBI" id="CHEBI:537519"/>
        <dbReference type="EC" id="1.1.1.3"/>
    </reaction>
    <physiologicalReaction direction="right-to-left" evidence="11">
        <dbReference type="Rhea" id="RHEA:15759"/>
    </physiologicalReaction>
</comment>
<dbReference type="SUPFAM" id="SSF55021">
    <property type="entry name" value="ACT-like"/>
    <property type="match status" value="1"/>
</dbReference>
<dbReference type="GO" id="GO:0004412">
    <property type="term" value="F:homoserine dehydrogenase activity"/>
    <property type="evidence" value="ECO:0007669"/>
    <property type="project" value="UniProtKB-EC"/>
</dbReference>
<feature type="active site" description="Proton donor" evidence="12">
    <location>
        <position position="205"/>
    </location>
</feature>
<comment type="pathway">
    <text evidence="1">Amino-acid biosynthesis; L-threonine biosynthesis; L-threonine from L-aspartate: step 3/5.</text>
</comment>
<dbReference type="InterPro" id="IPR005106">
    <property type="entry name" value="Asp/hSer_DH_NAD-bd"/>
</dbReference>
<dbReference type="PANTHER" id="PTHR43331">
    <property type="entry name" value="HOMOSERINE DEHYDROGENASE"/>
    <property type="match status" value="1"/>
</dbReference>
<dbReference type="InterPro" id="IPR016204">
    <property type="entry name" value="HDH"/>
</dbReference>
<protein>
    <recommendedName>
        <fullName evidence="5">Homoserine dehydrogenase</fullName>
        <ecNumber evidence="4">1.1.1.3</ecNumber>
    </recommendedName>
</protein>
<dbReference type="CDD" id="cd04881">
    <property type="entry name" value="ACT_HSDH-Hom"/>
    <property type="match status" value="1"/>
</dbReference>
<dbReference type="GO" id="GO:0050661">
    <property type="term" value="F:NADP binding"/>
    <property type="evidence" value="ECO:0007669"/>
    <property type="project" value="InterPro"/>
</dbReference>
<keyword evidence="6" id="KW-0028">Amino-acid biosynthesis</keyword>
<evidence type="ECO:0000256" key="2">
    <source>
        <dbReference type="ARBA" id="ARBA00005062"/>
    </source>
</evidence>
<feature type="binding site" evidence="13">
    <location>
        <begin position="9"/>
        <end position="16"/>
    </location>
    <ligand>
        <name>NADP(+)</name>
        <dbReference type="ChEBI" id="CHEBI:58349"/>
    </ligand>
</feature>
<dbReference type="SUPFAM" id="SSF55347">
    <property type="entry name" value="Glyceraldehyde-3-phosphate dehydrogenase-like, C-terminal domain"/>
    <property type="match status" value="1"/>
</dbReference>
<evidence type="ECO:0000256" key="1">
    <source>
        <dbReference type="ARBA" id="ARBA00005056"/>
    </source>
</evidence>
<dbReference type="Gene3D" id="3.40.50.720">
    <property type="entry name" value="NAD(P)-binding Rossmann-like Domain"/>
    <property type="match status" value="1"/>
</dbReference>
<dbReference type="FunFam" id="3.30.360.10:FF:000005">
    <property type="entry name" value="Homoserine dehydrogenase"/>
    <property type="match status" value="1"/>
</dbReference>
<comment type="similarity">
    <text evidence="3 14">Belongs to the homoserine dehydrogenase family.</text>
</comment>
<evidence type="ECO:0000256" key="5">
    <source>
        <dbReference type="ARBA" id="ARBA00013376"/>
    </source>
</evidence>
<evidence type="ECO:0000256" key="8">
    <source>
        <dbReference type="ARBA" id="ARBA00022857"/>
    </source>
</evidence>
<comment type="pathway">
    <text evidence="2">Amino-acid biosynthesis; L-methionine biosynthesis via de novo pathway; L-homoserine from L-aspartate: step 3/3.</text>
</comment>
<keyword evidence="8 13" id="KW-0521">NADP</keyword>
<dbReference type="InterPro" id="IPR045865">
    <property type="entry name" value="ACT-like_dom_sf"/>
</dbReference>
<keyword evidence="9 16" id="KW-0560">Oxidoreductase</keyword>
<dbReference type="EMBL" id="CP133217">
    <property type="protein sequence ID" value="WML84956.1"/>
    <property type="molecule type" value="Genomic_DNA"/>
</dbReference>
<gene>
    <name evidence="16" type="ORF">RCG00_11625</name>
</gene>
<dbReference type="PANTHER" id="PTHR43331:SF1">
    <property type="entry name" value="HOMOSERINE DEHYDROGENASE"/>
    <property type="match status" value="1"/>
</dbReference>
<dbReference type="InterPro" id="IPR002912">
    <property type="entry name" value="ACT_dom"/>
</dbReference>
<reference evidence="16" key="1">
    <citation type="submission" date="2023-08" db="EMBL/GenBank/DDBJ databases">
        <title>New molecular markers tilS and rpoB for phylogenetic and monitoring studies of the genus Thiothrix biodiversity.</title>
        <authorList>
            <person name="Ravin N.V."/>
            <person name="Smolyakov D."/>
            <person name="Markov N.D."/>
            <person name="Beletsky A.V."/>
            <person name="Mardanov A.V."/>
            <person name="Rudenko T.S."/>
            <person name="Grabovich M.Y."/>
        </authorList>
    </citation>
    <scope>NUCLEOTIDE SEQUENCE</scope>
    <source>
        <strain evidence="16">DNT52</strain>
    </source>
</reference>
<dbReference type="Proteomes" id="UP001229862">
    <property type="component" value="Chromosome"/>
</dbReference>
<evidence type="ECO:0000256" key="14">
    <source>
        <dbReference type="RuleBase" id="RU004171"/>
    </source>
</evidence>
<dbReference type="AlphaFoldDB" id="A0AA51ML11"/>
<evidence type="ECO:0000256" key="9">
    <source>
        <dbReference type="ARBA" id="ARBA00023002"/>
    </source>
</evidence>
<dbReference type="SUPFAM" id="SSF51735">
    <property type="entry name" value="NAD(P)-binding Rossmann-fold domains"/>
    <property type="match status" value="1"/>
</dbReference>
<dbReference type="InterPro" id="IPR019811">
    <property type="entry name" value="HDH_CS"/>
</dbReference>
<keyword evidence="7" id="KW-0791">Threonine biosynthesis</keyword>
<dbReference type="Pfam" id="PF01842">
    <property type="entry name" value="ACT"/>
    <property type="match status" value="1"/>
</dbReference>
<evidence type="ECO:0000256" key="13">
    <source>
        <dbReference type="PIRSR" id="PIRSR000098-2"/>
    </source>
</evidence>
<dbReference type="GO" id="GO:0009088">
    <property type="term" value="P:threonine biosynthetic process"/>
    <property type="evidence" value="ECO:0007669"/>
    <property type="project" value="UniProtKB-KW"/>
</dbReference>
<dbReference type="Pfam" id="PF00742">
    <property type="entry name" value="Homoserine_dh"/>
    <property type="match status" value="1"/>
</dbReference>
<dbReference type="Pfam" id="PF03447">
    <property type="entry name" value="NAD_binding_3"/>
    <property type="match status" value="1"/>
</dbReference>
<dbReference type="NCBIfam" id="NF004976">
    <property type="entry name" value="PRK06349.1"/>
    <property type="match status" value="1"/>
</dbReference>
<keyword evidence="10" id="KW-0486">Methionine biosynthesis</keyword>
<evidence type="ECO:0000313" key="16">
    <source>
        <dbReference type="EMBL" id="WML84956.1"/>
    </source>
</evidence>
<feature type="binding site" evidence="13">
    <location>
        <position position="105"/>
    </location>
    <ligand>
        <name>NADPH</name>
        <dbReference type="ChEBI" id="CHEBI:57783"/>
    </ligand>
</feature>
<feature type="binding site" evidence="13">
    <location>
        <position position="190"/>
    </location>
    <ligand>
        <name>L-homoserine</name>
        <dbReference type="ChEBI" id="CHEBI:57476"/>
    </ligand>
</feature>
<sequence>MDPVKVGLLGLGTVGGGTAIVLKRNAEEIARRAGRGIVIDYAANLDLSRAEELGLGNVRLTQDAFDVVNDPDIQIVVELIGGYTVARDLVLQAINNGKHVVTANKALIALHGNEIFAAAQAKGVMVAFEAAVAGGIPVIKAIREGLSANRIEWLAGIINGTGNFILTEMRDKGRAFADVLAEAQALGYAEADPTFDVEGIDAGHKLTILSSIAFGIPLQFKQTYTEGITKISAEDVTYATELGYRIKHLGIARRTAAGIEQRVHPTLIPERRLIANVDGVMNAVLVKGDAVGATLYYGAGAGAEPTASAVIADLVDVTRALTADPENRVPHLAFQPSQLADTAILPIDEVETAFYLRMCALDRPGVLADVTRILGDRQISIEAFIQKEPTSGVDKVDIIMLTQRVREGNMNAALAAIEALDTICSSVTRIRVETLG</sequence>
<evidence type="ECO:0000256" key="4">
    <source>
        <dbReference type="ARBA" id="ARBA00013213"/>
    </source>
</evidence>
<evidence type="ECO:0000256" key="3">
    <source>
        <dbReference type="ARBA" id="ARBA00006753"/>
    </source>
</evidence>